<feature type="binding site" evidence="10">
    <location>
        <position position="89"/>
    </location>
    <ligand>
        <name>ATP</name>
        <dbReference type="ChEBI" id="CHEBI:30616"/>
    </ligand>
</feature>
<evidence type="ECO:0000256" key="4">
    <source>
        <dbReference type="ARBA" id="ARBA00022741"/>
    </source>
</evidence>
<dbReference type="FunFam" id="3.30.200.20:FF:000042">
    <property type="entry name" value="Aurora kinase A"/>
    <property type="match status" value="1"/>
</dbReference>
<feature type="binding site" evidence="8">
    <location>
        <position position="80"/>
    </location>
    <ligand>
        <name>ATP</name>
        <dbReference type="ChEBI" id="CHEBI:30616"/>
    </ligand>
</feature>
<evidence type="ECO:0000256" key="10">
    <source>
        <dbReference type="PROSITE-ProRule" id="PRU10141"/>
    </source>
</evidence>
<keyword evidence="6 8" id="KW-0067">ATP-binding</keyword>
<evidence type="ECO:0000313" key="14">
    <source>
        <dbReference type="Proteomes" id="UP000692954"/>
    </source>
</evidence>
<dbReference type="GO" id="GO:0004674">
    <property type="term" value="F:protein serine/threonine kinase activity"/>
    <property type="evidence" value="ECO:0007669"/>
    <property type="project" value="UniProtKB-KW"/>
</dbReference>
<protein>
    <recommendedName>
        <fullName evidence="12">Protein kinase domain-containing protein</fullName>
    </recommendedName>
</protein>
<keyword evidence="14" id="KW-1185">Reference proteome</keyword>
<evidence type="ECO:0000256" key="7">
    <source>
        <dbReference type="PIRSR" id="PIRSR630616-1"/>
    </source>
</evidence>
<dbReference type="PANTHER" id="PTHR24350">
    <property type="entry name" value="SERINE/THREONINE-PROTEIN KINASE IAL-RELATED"/>
    <property type="match status" value="1"/>
</dbReference>
<dbReference type="OrthoDB" id="377346at2759"/>
<evidence type="ECO:0000256" key="6">
    <source>
        <dbReference type="ARBA" id="ARBA00022840"/>
    </source>
</evidence>
<comment type="subunit">
    <text evidence="1">Monomer.</text>
</comment>
<accession>A0A8S1R2Q1</accession>
<dbReference type="EMBL" id="CAJJDN010000133">
    <property type="protein sequence ID" value="CAD8121634.1"/>
    <property type="molecule type" value="Genomic_DNA"/>
</dbReference>
<evidence type="ECO:0000313" key="13">
    <source>
        <dbReference type="EMBL" id="CAD8121634.1"/>
    </source>
</evidence>
<dbReference type="PIRSF" id="PIRSF000654">
    <property type="entry name" value="Integrin-linked_kinase"/>
    <property type="match status" value="1"/>
</dbReference>
<gene>
    <name evidence="13" type="ORF">PSON_ATCC_30995.1.T1330104</name>
</gene>
<dbReference type="Pfam" id="PF00069">
    <property type="entry name" value="Pkinase"/>
    <property type="match status" value="1"/>
</dbReference>
<feature type="binding site" evidence="8">
    <location>
        <position position="187"/>
    </location>
    <ligand>
        <name>ATP</name>
        <dbReference type="ChEBI" id="CHEBI:30616"/>
    </ligand>
</feature>
<organism evidence="13 14">
    <name type="scientific">Paramecium sonneborni</name>
    <dbReference type="NCBI Taxonomy" id="65129"/>
    <lineage>
        <taxon>Eukaryota</taxon>
        <taxon>Sar</taxon>
        <taxon>Alveolata</taxon>
        <taxon>Ciliophora</taxon>
        <taxon>Intramacronucleata</taxon>
        <taxon>Oligohymenophorea</taxon>
        <taxon>Peniculida</taxon>
        <taxon>Parameciidae</taxon>
        <taxon>Paramecium</taxon>
    </lineage>
</organism>
<dbReference type="FunFam" id="1.10.510.10:FF:000571">
    <property type="entry name" value="Maternal embryonic leucine zipper kinase"/>
    <property type="match status" value="1"/>
</dbReference>
<reference evidence="13" key="1">
    <citation type="submission" date="2021-01" db="EMBL/GenBank/DDBJ databases">
        <authorList>
            <consortium name="Genoscope - CEA"/>
            <person name="William W."/>
        </authorList>
    </citation>
    <scope>NUCLEOTIDE SEQUENCE</scope>
</reference>
<dbReference type="AlphaFoldDB" id="A0A8S1R2Q1"/>
<feature type="binding site" evidence="8">
    <location>
        <begin position="173"/>
        <end position="174"/>
    </location>
    <ligand>
        <name>ATP</name>
        <dbReference type="ChEBI" id="CHEBI:30616"/>
    </ligand>
</feature>
<dbReference type="SMART" id="SM00220">
    <property type="entry name" value="S_TKc"/>
    <property type="match status" value="1"/>
</dbReference>
<dbReference type="GO" id="GO:0005524">
    <property type="term" value="F:ATP binding"/>
    <property type="evidence" value="ECO:0007669"/>
    <property type="project" value="UniProtKB-UniRule"/>
</dbReference>
<dbReference type="InterPro" id="IPR008271">
    <property type="entry name" value="Ser/Thr_kinase_AS"/>
</dbReference>
<evidence type="ECO:0000256" key="2">
    <source>
        <dbReference type="ARBA" id="ARBA00022527"/>
    </source>
</evidence>
<evidence type="ECO:0000256" key="5">
    <source>
        <dbReference type="ARBA" id="ARBA00022777"/>
    </source>
</evidence>
<evidence type="ECO:0000259" key="12">
    <source>
        <dbReference type="PROSITE" id="PS50011"/>
    </source>
</evidence>
<evidence type="ECO:0000256" key="9">
    <source>
        <dbReference type="PIRSR" id="PIRSR630616-3"/>
    </source>
</evidence>
<feature type="domain" description="Protein kinase" evidence="12">
    <location>
        <begin position="53"/>
        <end position="302"/>
    </location>
</feature>
<dbReference type="InterPro" id="IPR017441">
    <property type="entry name" value="Protein_kinase_ATP_BS"/>
</dbReference>
<evidence type="ECO:0000256" key="1">
    <source>
        <dbReference type="ARBA" id="ARBA00011245"/>
    </source>
</evidence>
<feature type="cross-link" description="Glycyl lysine isopeptide (Lys-Gly) (interchain with G-Cter in SUMO2)" evidence="9">
    <location>
        <position position="171"/>
    </location>
</feature>
<name>A0A8S1R2Q1_9CILI</name>
<dbReference type="InterPro" id="IPR030616">
    <property type="entry name" value="Aur-like"/>
</dbReference>
<dbReference type="InterPro" id="IPR000719">
    <property type="entry name" value="Prot_kinase_dom"/>
</dbReference>
<dbReference type="PROSITE" id="PS50011">
    <property type="entry name" value="PROTEIN_KINASE_DOM"/>
    <property type="match status" value="1"/>
</dbReference>
<keyword evidence="4 8" id="KW-0547">Nucleotide-binding</keyword>
<evidence type="ECO:0000256" key="3">
    <source>
        <dbReference type="ARBA" id="ARBA00022679"/>
    </source>
</evidence>
<evidence type="ECO:0000256" key="11">
    <source>
        <dbReference type="RuleBase" id="RU000304"/>
    </source>
</evidence>
<feature type="active site" description="Proton acceptor" evidence="7">
    <location>
        <position position="169"/>
    </location>
</feature>
<keyword evidence="3" id="KW-0808">Transferase</keyword>
<keyword evidence="2 11" id="KW-0723">Serine/threonine-protein kinase</keyword>
<comment type="caution">
    <text evidence="13">The sequence shown here is derived from an EMBL/GenBank/DDBJ whole genome shotgun (WGS) entry which is preliminary data.</text>
</comment>
<evidence type="ECO:0000256" key="8">
    <source>
        <dbReference type="PIRSR" id="PIRSR630616-2"/>
    </source>
</evidence>
<dbReference type="Proteomes" id="UP000692954">
    <property type="component" value="Unassembled WGS sequence"/>
</dbReference>
<proteinExistence type="inferred from homology"/>
<comment type="similarity">
    <text evidence="11">Belongs to the protein kinase superfamily.</text>
</comment>
<dbReference type="PROSITE" id="PS00107">
    <property type="entry name" value="PROTEIN_KINASE_ATP"/>
    <property type="match status" value="1"/>
</dbReference>
<dbReference type="PROSITE" id="PS00108">
    <property type="entry name" value="PROTEIN_KINASE_ST"/>
    <property type="match status" value="1"/>
</dbReference>
<keyword evidence="5" id="KW-0418">Kinase</keyword>
<sequence length="304" mass="36289">MLSQTISRIPPQIYVTPKYNEHLTANNTQDDIIKTHRRIYSYQSKSQLSIHNFQLCQQIGQGQFSKVFLVKNSERFYALKLLDKQWIKKFNLNLQVQREVDIQSKLKHRNIVELINNFQDNDKIYLITEYCEKGSLYQKQFTKSKIKEIIKQILTAIQYIHQMGFIHRDIKPENIYLTQDDIVKIGDFGCSNQKRRRRKTFCGTPDYMSPEIILCSNNSHYCAGYDEKVDIWAIGILLFELYNNTVPFRDNNRNKQQDRICREQIVFKKDDDPQFIDFIQKCLQKDPNLRANLYQLLQHPFLQF</sequence>